<evidence type="ECO:0000256" key="1">
    <source>
        <dbReference type="SAM" id="MobiDB-lite"/>
    </source>
</evidence>
<keyword evidence="3" id="KW-1185">Reference proteome</keyword>
<accession>A0A6G1HMG4</accession>
<dbReference type="AlphaFoldDB" id="A0A6G1HMG4"/>
<evidence type="ECO:0000313" key="2">
    <source>
        <dbReference type="EMBL" id="KAF2397258.1"/>
    </source>
</evidence>
<feature type="region of interest" description="Disordered" evidence="1">
    <location>
        <begin position="62"/>
        <end position="105"/>
    </location>
</feature>
<sequence>MRRRTRLPILWYLPECYPNLSSHVTSTLSSFSLVSSSHLLHIRTSYNHSLTTISPLAMHNARSQCNHGKSSIPTPPPKKPPPGMSCPSTHHSAPHTISSPRTQPNIAPFLTASPSIFAPLVGGPAISDHLRTAAVGQASKQASVLPHPPYRRSRSLPVRLAQAPSSRACSPQFTRRLRHSSTALHLASCA</sequence>
<feature type="compositionally biased region" description="Pro residues" evidence="1">
    <location>
        <begin position="73"/>
        <end position="84"/>
    </location>
</feature>
<evidence type="ECO:0000313" key="3">
    <source>
        <dbReference type="Proteomes" id="UP000799640"/>
    </source>
</evidence>
<protein>
    <submittedName>
        <fullName evidence="2">Uncharacterized protein</fullName>
    </submittedName>
</protein>
<dbReference type="EMBL" id="ML996704">
    <property type="protein sequence ID" value="KAF2397258.1"/>
    <property type="molecule type" value="Genomic_DNA"/>
</dbReference>
<organism evidence="2 3">
    <name type="scientific">Trichodelitschia bisporula</name>
    <dbReference type="NCBI Taxonomy" id="703511"/>
    <lineage>
        <taxon>Eukaryota</taxon>
        <taxon>Fungi</taxon>
        <taxon>Dikarya</taxon>
        <taxon>Ascomycota</taxon>
        <taxon>Pezizomycotina</taxon>
        <taxon>Dothideomycetes</taxon>
        <taxon>Dothideomycetes incertae sedis</taxon>
        <taxon>Phaeotrichales</taxon>
        <taxon>Phaeotrichaceae</taxon>
        <taxon>Trichodelitschia</taxon>
    </lineage>
</organism>
<reference evidence="2" key="1">
    <citation type="journal article" date="2020" name="Stud. Mycol.">
        <title>101 Dothideomycetes genomes: a test case for predicting lifestyles and emergence of pathogens.</title>
        <authorList>
            <person name="Haridas S."/>
            <person name="Albert R."/>
            <person name="Binder M."/>
            <person name="Bloem J."/>
            <person name="Labutti K."/>
            <person name="Salamov A."/>
            <person name="Andreopoulos B."/>
            <person name="Baker S."/>
            <person name="Barry K."/>
            <person name="Bills G."/>
            <person name="Bluhm B."/>
            <person name="Cannon C."/>
            <person name="Castanera R."/>
            <person name="Culley D."/>
            <person name="Daum C."/>
            <person name="Ezra D."/>
            <person name="Gonzalez J."/>
            <person name="Henrissat B."/>
            <person name="Kuo A."/>
            <person name="Liang C."/>
            <person name="Lipzen A."/>
            <person name="Lutzoni F."/>
            <person name="Magnuson J."/>
            <person name="Mondo S."/>
            <person name="Nolan M."/>
            <person name="Ohm R."/>
            <person name="Pangilinan J."/>
            <person name="Park H.-J."/>
            <person name="Ramirez L."/>
            <person name="Alfaro M."/>
            <person name="Sun H."/>
            <person name="Tritt A."/>
            <person name="Yoshinaga Y."/>
            <person name="Zwiers L.-H."/>
            <person name="Turgeon B."/>
            <person name="Goodwin S."/>
            <person name="Spatafora J."/>
            <person name="Crous P."/>
            <person name="Grigoriev I."/>
        </authorList>
    </citation>
    <scope>NUCLEOTIDE SEQUENCE</scope>
    <source>
        <strain evidence="2">CBS 262.69</strain>
    </source>
</reference>
<proteinExistence type="predicted"/>
<dbReference type="Proteomes" id="UP000799640">
    <property type="component" value="Unassembled WGS sequence"/>
</dbReference>
<name>A0A6G1HMG4_9PEZI</name>
<gene>
    <name evidence="2" type="ORF">EJ06DRAFT_168577</name>
</gene>
<feature type="compositionally biased region" description="Polar residues" evidence="1">
    <location>
        <begin position="89"/>
        <end position="105"/>
    </location>
</feature>